<evidence type="ECO:0000313" key="2">
    <source>
        <dbReference type="EMBL" id="GBP71343.1"/>
    </source>
</evidence>
<name>A0A4C1Y7N0_EUMVA</name>
<dbReference type="EMBL" id="BGZK01001104">
    <property type="protein sequence ID" value="GBP71343.1"/>
    <property type="molecule type" value="Genomic_DNA"/>
</dbReference>
<dbReference type="AlphaFoldDB" id="A0A4C1Y7N0"/>
<dbReference type="Proteomes" id="UP000299102">
    <property type="component" value="Unassembled WGS sequence"/>
</dbReference>
<accession>A0A4C1Y7N0</accession>
<organism evidence="2 3">
    <name type="scientific">Eumeta variegata</name>
    <name type="common">Bagworm moth</name>
    <name type="synonym">Eumeta japonica</name>
    <dbReference type="NCBI Taxonomy" id="151549"/>
    <lineage>
        <taxon>Eukaryota</taxon>
        <taxon>Metazoa</taxon>
        <taxon>Ecdysozoa</taxon>
        <taxon>Arthropoda</taxon>
        <taxon>Hexapoda</taxon>
        <taxon>Insecta</taxon>
        <taxon>Pterygota</taxon>
        <taxon>Neoptera</taxon>
        <taxon>Endopterygota</taxon>
        <taxon>Lepidoptera</taxon>
        <taxon>Glossata</taxon>
        <taxon>Ditrysia</taxon>
        <taxon>Tineoidea</taxon>
        <taxon>Psychidae</taxon>
        <taxon>Oiketicinae</taxon>
        <taxon>Eumeta</taxon>
    </lineage>
</organism>
<proteinExistence type="predicted"/>
<sequence>MEISQGQNMQECSSQSGSCNFINHGSSVKAERGAFAETHGAVVPAALQVTNHALGCDEVPVAVKLELDVKDAIITEDVEEKYTGSWEDSMADSSLFIKKEHDFVVKKEHETAGVTVKHKLEIEPTVLQSHTAAPLHVSTPIAQTSLRSPFGLLSRRVLVLPPLPPAPGTALRPRRSALVSDHRAAARRTRSPFGRPRSPSPSLTCPISSLSRKAGDIPREGNISQTVVKEHFYNSSGSEDASEGTEEKHRCGYCIRSPTQCDRSTDVTRAEAVAHLGGKQYKCDYCK</sequence>
<comment type="caution">
    <text evidence="2">The sequence shown here is derived from an EMBL/GenBank/DDBJ whole genome shotgun (WGS) entry which is preliminary data.</text>
</comment>
<evidence type="ECO:0000313" key="3">
    <source>
        <dbReference type="Proteomes" id="UP000299102"/>
    </source>
</evidence>
<reference evidence="2 3" key="1">
    <citation type="journal article" date="2019" name="Commun. Biol.">
        <title>The bagworm genome reveals a unique fibroin gene that provides high tensile strength.</title>
        <authorList>
            <person name="Kono N."/>
            <person name="Nakamura H."/>
            <person name="Ohtoshi R."/>
            <person name="Tomita M."/>
            <person name="Numata K."/>
            <person name="Arakawa K."/>
        </authorList>
    </citation>
    <scope>NUCLEOTIDE SEQUENCE [LARGE SCALE GENOMIC DNA]</scope>
</reference>
<feature type="region of interest" description="Disordered" evidence="1">
    <location>
        <begin position="168"/>
        <end position="218"/>
    </location>
</feature>
<gene>
    <name evidence="2" type="ORF">EVAR_57727_1</name>
</gene>
<protein>
    <submittedName>
        <fullName evidence="2">Uncharacterized protein</fullName>
    </submittedName>
</protein>
<evidence type="ECO:0000256" key="1">
    <source>
        <dbReference type="SAM" id="MobiDB-lite"/>
    </source>
</evidence>
<keyword evidence="3" id="KW-1185">Reference proteome</keyword>
<feature type="compositionally biased region" description="Low complexity" evidence="1">
    <location>
        <begin position="191"/>
        <end position="202"/>
    </location>
</feature>